<comment type="caution">
    <text evidence="3">The sequence shown here is derived from an EMBL/GenBank/DDBJ whole genome shotgun (WGS) entry which is preliminary data.</text>
</comment>
<evidence type="ECO:0000256" key="1">
    <source>
        <dbReference type="SAM" id="SignalP"/>
    </source>
</evidence>
<dbReference type="Gene3D" id="3.40.50.410">
    <property type="entry name" value="von Willebrand factor, type A domain"/>
    <property type="match status" value="1"/>
</dbReference>
<protein>
    <submittedName>
        <fullName evidence="3">DUF1194 domain-containing protein</fullName>
    </submittedName>
</protein>
<keyword evidence="1" id="KW-0732">Signal</keyword>
<dbReference type="Pfam" id="PF06707">
    <property type="entry name" value="DUF1194"/>
    <property type="match status" value="1"/>
</dbReference>
<accession>A0ABT2YZP2</accession>
<evidence type="ECO:0000259" key="2">
    <source>
        <dbReference type="PROSITE" id="PS50234"/>
    </source>
</evidence>
<sequence length="218" mass="22854">MSALRAFCLSLCFLTAPAARACDVALLLAIDVSGSIDAGEYRIQMEGTADALSEPAVAEALVQARARIALVQWSAGGMQALSVGWQPIETTDDAHALAARVRALPRAFVGADTAVGEAIGFAADQFTPVADCRRRVIDISGDGAQNAGAPLAPLRSRALAAGIEINAIAIESIGLSITVYYRSFVISRGGFVMTARGHTEYPQAIRMKLLREIGQPLG</sequence>
<feature type="signal peptide" evidence="1">
    <location>
        <begin position="1"/>
        <end position="21"/>
    </location>
</feature>
<dbReference type="RefSeq" id="WP_263720824.1">
    <property type="nucleotide sequence ID" value="NZ_JAOWLA010000004.1"/>
</dbReference>
<reference evidence="3 4" key="1">
    <citation type="submission" date="2022-10" db="EMBL/GenBank/DDBJ databases">
        <title>Defluviimonas sp. nov., isolated from ocean surface water.</title>
        <authorList>
            <person name="He W."/>
            <person name="Wang L."/>
            <person name="Zhang D.-F."/>
        </authorList>
    </citation>
    <scope>NUCLEOTIDE SEQUENCE [LARGE SCALE GENOMIC DNA]</scope>
    <source>
        <strain evidence="3 4">WL0075</strain>
    </source>
</reference>
<feature type="chain" id="PRO_5046114085" evidence="1">
    <location>
        <begin position="22"/>
        <end position="218"/>
    </location>
</feature>
<gene>
    <name evidence="3" type="ORF">OE647_06145</name>
</gene>
<dbReference type="SUPFAM" id="SSF53300">
    <property type="entry name" value="vWA-like"/>
    <property type="match status" value="1"/>
</dbReference>
<evidence type="ECO:0000313" key="4">
    <source>
        <dbReference type="Proteomes" id="UP001652503"/>
    </source>
</evidence>
<proteinExistence type="predicted"/>
<name>A0ABT2YZP2_9RHOB</name>
<dbReference type="InterPro" id="IPR036465">
    <property type="entry name" value="vWFA_dom_sf"/>
</dbReference>
<dbReference type="Proteomes" id="UP001652503">
    <property type="component" value="Unassembled WGS sequence"/>
</dbReference>
<dbReference type="EMBL" id="JAOWLA010000004">
    <property type="protein sequence ID" value="MCV2864321.1"/>
    <property type="molecule type" value="Genomic_DNA"/>
</dbReference>
<evidence type="ECO:0000313" key="3">
    <source>
        <dbReference type="EMBL" id="MCV2864321.1"/>
    </source>
</evidence>
<dbReference type="CDD" id="cd00198">
    <property type="entry name" value="vWFA"/>
    <property type="match status" value="1"/>
</dbReference>
<dbReference type="InterPro" id="IPR010607">
    <property type="entry name" value="DUF1194"/>
</dbReference>
<feature type="domain" description="VWFA" evidence="2">
    <location>
        <begin position="25"/>
        <end position="170"/>
    </location>
</feature>
<organism evidence="3 4">
    <name type="scientific">Albidovulum sediminicola</name>
    <dbReference type="NCBI Taxonomy" id="2984331"/>
    <lineage>
        <taxon>Bacteria</taxon>
        <taxon>Pseudomonadati</taxon>
        <taxon>Pseudomonadota</taxon>
        <taxon>Alphaproteobacteria</taxon>
        <taxon>Rhodobacterales</taxon>
        <taxon>Paracoccaceae</taxon>
        <taxon>Albidovulum</taxon>
    </lineage>
</organism>
<dbReference type="InterPro" id="IPR002035">
    <property type="entry name" value="VWF_A"/>
</dbReference>
<keyword evidence="4" id="KW-1185">Reference proteome</keyword>
<dbReference type="PROSITE" id="PS50234">
    <property type="entry name" value="VWFA"/>
    <property type="match status" value="1"/>
</dbReference>